<organism evidence="1">
    <name type="scientific">freshwater metagenome</name>
    <dbReference type="NCBI Taxonomy" id="449393"/>
    <lineage>
        <taxon>unclassified sequences</taxon>
        <taxon>metagenomes</taxon>
        <taxon>ecological metagenomes</taxon>
    </lineage>
</organism>
<dbReference type="EMBL" id="CAFBLV010000084">
    <property type="protein sequence ID" value="CAB4869242.1"/>
    <property type="molecule type" value="Genomic_DNA"/>
</dbReference>
<evidence type="ECO:0000313" key="1">
    <source>
        <dbReference type="EMBL" id="CAB4869242.1"/>
    </source>
</evidence>
<proteinExistence type="predicted"/>
<accession>A0A6J7DDY4</accession>
<sequence>MSSSCTIFTICWAGLSAPEAAAASARSLTTAVNSRTTGKATSASSNAVRISLTVASTSASESRPLPRRPLMVAARRSERLANTGSEYRLGIYALSAGQTFAYWSLADLKGLQHLQAHNFSHSRAKGSRRVVDQEENIYRLRTKGKDLSAGDRDIGRADCSGNAVQ</sequence>
<protein>
    <submittedName>
        <fullName evidence="1">Unannotated protein</fullName>
    </submittedName>
</protein>
<dbReference type="AlphaFoldDB" id="A0A6J7DDY4"/>
<name>A0A6J7DDY4_9ZZZZ</name>
<gene>
    <name evidence="1" type="ORF">UFOPK3425_00547</name>
</gene>
<reference evidence="1" key="1">
    <citation type="submission" date="2020-05" db="EMBL/GenBank/DDBJ databases">
        <authorList>
            <person name="Chiriac C."/>
            <person name="Salcher M."/>
            <person name="Ghai R."/>
            <person name="Kavagutti S V."/>
        </authorList>
    </citation>
    <scope>NUCLEOTIDE SEQUENCE</scope>
</reference>